<dbReference type="EMBL" id="CAVMJV010000013">
    <property type="protein sequence ID" value="CAK5048537.1"/>
    <property type="molecule type" value="Genomic_DNA"/>
</dbReference>
<gene>
    <name evidence="1" type="ORF">MENTE1834_LOCUS12758</name>
</gene>
<accession>A0ACB0YIZ5</accession>
<evidence type="ECO:0000313" key="1">
    <source>
        <dbReference type="EMBL" id="CAK5048537.1"/>
    </source>
</evidence>
<proteinExistence type="predicted"/>
<reference evidence="1" key="1">
    <citation type="submission" date="2023-11" db="EMBL/GenBank/DDBJ databases">
        <authorList>
            <person name="Poullet M."/>
        </authorList>
    </citation>
    <scope>NUCLEOTIDE SEQUENCE</scope>
    <source>
        <strain evidence="1">E1834</strain>
    </source>
</reference>
<sequence length="99" mass="11001">MSIFNFLQITAFIIFSIQNSVNSIEGVALSEYASTENFRCLKENFTIKFVIVSATSNGTIDDFAKNNIKNAYAAGIEDVDIKITLNFVKPGKISNRTPR</sequence>
<protein>
    <submittedName>
        <fullName evidence="1">Uncharacterized protein</fullName>
    </submittedName>
</protein>
<organism evidence="1 2">
    <name type="scientific">Meloidogyne enterolobii</name>
    <name type="common">Root-knot nematode worm</name>
    <name type="synonym">Meloidogyne mayaguensis</name>
    <dbReference type="NCBI Taxonomy" id="390850"/>
    <lineage>
        <taxon>Eukaryota</taxon>
        <taxon>Metazoa</taxon>
        <taxon>Ecdysozoa</taxon>
        <taxon>Nematoda</taxon>
        <taxon>Chromadorea</taxon>
        <taxon>Rhabditida</taxon>
        <taxon>Tylenchina</taxon>
        <taxon>Tylenchomorpha</taxon>
        <taxon>Tylenchoidea</taxon>
        <taxon>Meloidogynidae</taxon>
        <taxon>Meloidogyninae</taxon>
        <taxon>Meloidogyne</taxon>
    </lineage>
</organism>
<comment type="caution">
    <text evidence="1">The sequence shown here is derived from an EMBL/GenBank/DDBJ whole genome shotgun (WGS) entry which is preliminary data.</text>
</comment>
<evidence type="ECO:0000313" key="2">
    <source>
        <dbReference type="Proteomes" id="UP001497535"/>
    </source>
</evidence>
<name>A0ACB0YIZ5_MELEN</name>
<dbReference type="Proteomes" id="UP001497535">
    <property type="component" value="Unassembled WGS sequence"/>
</dbReference>
<keyword evidence="2" id="KW-1185">Reference proteome</keyword>